<dbReference type="KEGG" id="mvn:Mevan_0595"/>
<evidence type="ECO:0008006" key="3">
    <source>
        <dbReference type="Google" id="ProtNLM"/>
    </source>
</evidence>
<evidence type="ECO:0000313" key="1">
    <source>
        <dbReference type="EMBL" id="ABR54501.1"/>
    </source>
</evidence>
<dbReference type="EMBL" id="CP000742">
    <property type="protein sequence ID" value="ABR54501.1"/>
    <property type="molecule type" value="Genomic_DNA"/>
</dbReference>
<dbReference type="Proteomes" id="UP000001107">
    <property type="component" value="Chromosome"/>
</dbReference>
<dbReference type="RefSeq" id="WP_011972404.1">
    <property type="nucleotide sequence ID" value="NC_009634.1"/>
</dbReference>
<sequence length="270" mass="31263">MKIVRLLFLSLFLAIGIFSSINYEKTAENVTSNGINDPVILIHDVSPIYFEELKEIDEILSKNGYSSRTYLFVIVNHGNTNDISKNADFIAYLLYLKTKGYIIELHGYDHIGQEFNCNASIAAEKLDKSLSILENHTGRKISYIMPPRYGLSDEAKSKIFEKNLSIVIGSYYLEKDFHEIKVIKIENKEYTWYLEKENVENQLLNAKNEYINSKNPYFLSIHPKAVNYGGGIEFLDKFLSFTKKKAILNELPENTILYKHIKHNHEINDY</sequence>
<dbReference type="STRING" id="406327.Mevan_0595"/>
<name>A6UPS9_METVS</name>
<dbReference type="AlphaFoldDB" id="A6UPS9"/>
<proteinExistence type="predicted"/>
<evidence type="ECO:0000313" key="2">
    <source>
        <dbReference type="Proteomes" id="UP000001107"/>
    </source>
</evidence>
<dbReference type="OrthoDB" id="65404at2157"/>
<dbReference type="SUPFAM" id="SSF88713">
    <property type="entry name" value="Glycoside hydrolase/deacetylase"/>
    <property type="match status" value="1"/>
</dbReference>
<protein>
    <recommendedName>
        <fullName evidence="3">Polysaccharide deacetylase</fullName>
    </recommendedName>
</protein>
<organism evidence="1 2">
    <name type="scientific">Methanococcus vannielii (strain ATCC 35089 / DSM 1224 / JCM 13029 / OCM 148 / SB)</name>
    <dbReference type="NCBI Taxonomy" id="406327"/>
    <lineage>
        <taxon>Archaea</taxon>
        <taxon>Methanobacteriati</taxon>
        <taxon>Methanobacteriota</taxon>
        <taxon>Methanomada group</taxon>
        <taxon>Methanococci</taxon>
        <taxon>Methanococcales</taxon>
        <taxon>Methanococcaceae</taxon>
        <taxon>Methanococcus</taxon>
    </lineage>
</organism>
<keyword evidence="2" id="KW-1185">Reference proteome</keyword>
<reference evidence="1" key="1">
    <citation type="submission" date="2007-06" db="EMBL/GenBank/DDBJ databases">
        <title>Complete sequence of Methanococcus vannielii SB.</title>
        <authorList>
            <consortium name="US DOE Joint Genome Institute"/>
            <person name="Copeland A."/>
            <person name="Lucas S."/>
            <person name="Lapidus A."/>
            <person name="Barry K."/>
            <person name="Glavina del Rio T."/>
            <person name="Dalin E."/>
            <person name="Tice H."/>
            <person name="Pitluck S."/>
            <person name="Chain P."/>
            <person name="Malfatti S."/>
            <person name="Shin M."/>
            <person name="Vergez L."/>
            <person name="Schmutz J."/>
            <person name="Larimer F."/>
            <person name="Land M."/>
            <person name="Hauser L."/>
            <person name="Kyrpides N."/>
            <person name="Anderson I."/>
            <person name="Sieprawska-Lupa M."/>
            <person name="Whitman W.B."/>
            <person name="Richardson P."/>
        </authorList>
    </citation>
    <scope>NUCLEOTIDE SEQUENCE [LARGE SCALE GENOMIC DNA]</scope>
    <source>
        <strain evidence="1">SB</strain>
    </source>
</reference>
<dbReference type="GeneID" id="5326115"/>
<dbReference type="GO" id="GO:0005975">
    <property type="term" value="P:carbohydrate metabolic process"/>
    <property type="evidence" value="ECO:0007669"/>
    <property type="project" value="InterPro"/>
</dbReference>
<dbReference type="HOGENOM" id="CLU_078976_0_0_2"/>
<accession>A6UPS9</accession>
<dbReference type="Gene3D" id="3.20.20.370">
    <property type="entry name" value="Glycoside hydrolase/deacetylase"/>
    <property type="match status" value="1"/>
</dbReference>
<dbReference type="eggNOG" id="arCOG05033">
    <property type="taxonomic scope" value="Archaea"/>
</dbReference>
<dbReference type="Pfam" id="PF10096">
    <property type="entry name" value="DUF2334"/>
    <property type="match status" value="1"/>
</dbReference>
<dbReference type="InterPro" id="IPR018763">
    <property type="entry name" value="DUF2334"/>
</dbReference>
<dbReference type="InterPro" id="IPR011330">
    <property type="entry name" value="Glyco_hydro/deAcase_b/a-brl"/>
</dbReference>
<gene>
    <name evidence="1" type="ordered locus">Mevan_0595</name>
</gene>